<evidence type="ECO:0000313" key="3">
    <source>
        <dbReference type="Proteomes" id="UP000240429"/>
    </source>
</evidence>
<dbReference type="Proteomes" id="UP000240429">
    <property type="component" value="Unassembled WGS sequence"/>
</dbReference>
<dbReference type="Gene3D" id="2.40.160.20">
    <property type="match status" value="1"/>
</dbReference>
<dbReference type="PANTHER" id="PTHR37315">
    <property type="entry name" value="UPF0311 PROTEIN BLR7842"/>
    <property type="match status" value="1"/>
</dbReference>
<dbReference type="PANTHER" id="PTHR37315:SF1">
    <property type="entry name" value="UPF0311 PROTEIN BLR7842"/>
    <property type="match status" value="1"/>
</dbReference>
<reference evidence="2 3" key="1">
    <citation type="submission" date="2018-03" db="EMBL/GenBank/DDBJ databases">
        <title>Streptomyces dioscori sp. nov., a novel endophytic actinobacterium isolated from bulbil of Dioscorea bulbifera L.</title>
        <authorList>
            <person name="Zhikuan W."/>
        </authorList>
    </citation>
    <scope>NUCLEOTIDE SEQUENCE [LARGE SCALE GENOMIC DNA]</scope>
    <source>
        <strain evidence="2 3">A217</strain>
    </source>
</reference>
<accession>A0A2P8Q3M3</accession>
<organism evidence="2 3">
    <name type="scientific">Streptomyces dioscori</name>
    <dbReference type="NCBI Taxonomy" id="2109333"/>
    <lineage>
        <taxon>Bacteria</taxon>
        <taxon>Bacillati</taxon>
        <taxon>Actinomycetota</taxon>
        <taxon>Actinomycetes</taxon>
        <taxon>Kitasatosporales</taxon>
        <taxon>Streptomycetaceae</taxon>
        <taxon>Streptomyces</taxon>
        <taxon>Streptomyces aurantiacus group</taxon>
    </lineage>
</organism>
<proteinExistence type="inferred from homology"/>
<gene>
    <name evidence="2" type="ORF">C6Y14_22800</name>
</gene>
<dbReference type="InterPro" id="IPR020915">
    <property type="entry name" value="UPF0311"/>
</dbReference>
<dbReference type="OrthoDB" id="3368702at2"/>
<evidence type="ECO:0000313" key="2">
    <source>
        <dbReference type="EMBL" id="PSM40847.1"/>
    </source>
</evidence>
<dbReference type="AlphaFoldDB" id="A0A2P8Q3M3"/>
<protein>
    <recommendedName>
        <fullName evidence="1">UPF0311 protein C6Y14_22800</fullName>
    </recommendedName>
</protein>
<dbReference type="Pfam" id="PF11578">
    <property type="entry name" value="DUF3237"/>
    <property type="match status" value="1"/>
</dbReference>
<dbReference type="EMBL" id="PYBJ01000016">
    <property type="protein sequence ID" value="PSM40847.1"/>
    <property type="molecule type" value="Genomic_DNA"/>
</dbReference>
<comment type="similarity">
    <text evidence="1">Belongs to the UPF0311 family.</text>
</comment>
<dbReference type="HAMAP" id="MF_00775">
    <property type="entry name" value="UPF0311"/>
    <property type="match status" value="1"/>
</dbReference>
<keyword evidence="3" id="KW-1185">Reference proteome</keyword>
<dbReference type="RefSeq" id="WP_107018653.1">
    <property type="nucleotide sequence ID" value="NZ_KZ679046.1"/>
</dbReference>
<evidence type="ECO:0000256" key="1">
    <source>
        <dbReference type="HAMAP-Rule" id="MF_00775"/>
    </source>
</evidence>
<name>A0A2P8Q3M3_9ACTN</name>
<sequence length="154" mass="17139">MTDLELRTELLFELRAEVESRLDIGDTAFGRRRVYVVSGGTFTGPLLRGEILGGAGDWLVRGADGTSELDVRATLSTDDGELIYNHYRGIYHVPPEVKARMDGGEDVPPSTYYFRTTPRFETGSAKYGWLNRTVAVGVGRRTSTGIAYRVYRVL</sequence>
<comment type="caution">
    <text evidence="2">The sequence shown here is derived from an EMBL/GenBank/DDBJ whole genome shotgun (WGS) entry which is preliminary data.</text>
</comment>